<evidence type="ECO:0000313" key="2">
    <source>
        <dbReference type="Proteomes" id="UP000276133"/>
    </source>
</evidence>
<dbReference type="Proteomes" id="UP000276133">
    <property type="component" value="Unassembled WGS sequence"/>
</dbReference>
<protein>
    <submittedName>
        <fullName evidence="1">Uncharacterized protein</fullName>
    </submittedName>
</protein>
<dbReference type="AlphaFoldDB" id="A0A3M7S0S4"/>
<accession>A0A3M7S0S4</accession>
<sequence length="52" mass="5774">MPCVLVQCIKLVVSGIDVELNTCFSIFRDLGFNAASKVKLEIKFGNKCGFYN</sequence>
<evidence type="ECO:0000313" key="1">
    <source>
        <dbReference type="EMBL" id="RNA29167.1"/>
    </source>
</evidence>
<name>A0A3M7S0S4_BRAPC</name>
<gene>
    <name evidence="1" type="ORF">BpHYR1_014433</name>
</gene>
<keyword evidence="2" id="KW-1185">Reference proteome</keyword>
<organism evidence="1 2">
    <name type="scientific">Brachionus plicatilis</name>
    <name type="common">Marine rotifer</name>
    <name type="synonym">Brachionus muelleri</name>
    <dbReference type="NCBI Taxonomy" id="10195"/>
    <lineage>
        <taxon>Eukaryota</taxon>
        <taxon>Metazoa</taxon>
        <taxon>Spiralia</taxon>
        <taxon>Gnathifera</taxon>
        <taxon>Rotifera</taxon>
        <taxon>Eurotatoria</taxon>
        <taxon>Monogononta</taxon>
        <taxon>Pseudotrocha</taxon>
        <taxon>Ploima</taxon>
        <taxon>Brachionidae</taxon>
        <taxon>Brachionus</taxon>
    </lineage>
</organism>
<comment type="caution">
    <text evidence="1">The sequence shown here is derived from an EMBL/GenBank/DDBJ whole genome shotgun (WGS) entry which is preliminary data.</text>
</comment>
<proteinExistence type="predicted"/>
<reference evidence="1 2" key="1">
    <citation type="journal article" date="2018" name="Sci. Rep.">
        <title>Genomic signatures of local adaptation to the degree of environmental predictability in rotifers.</title>
        <authorList>
            <person name="Franch-Gras L."/>
            <person name="Hahn C."/>
            <person name="Garcia-Roger E.M."/>
            <person name="Carmona M.J."/>
            <person name="Serra M."/>
            <person name="Gomez A."/>
        </authorList>
    </citation>
    <scope>NUCLEOTIDE SEQUENCE [LARGE SCALE GENOMIC DNA]</scope>
    <source>
        <strain evidence="1">HYR1</strain>
    </source>
</reference>
<dbReference type="EMBL" id="REGN01002269">
    <property type="protein sequence ID" value="RNA29167.1"/>
    <property type="molecule type" value="Genomic_DNA"/>
</dbReference>